<accession>A0A7N0TUA9</accession>
<evidence type="ECO:0000313" key="3">
    <source>
        <dbReference type="Proteomes" id="UP000594263"/>
    </source>
</evidence>
<dbReference type="Proteomes" id="UP000594263">
    <property type="component" value="Unplaced"/>
</dbReference>
<dbReference type="Gramene" id="Kaladp0045s0477.1.v1.1">
    <property type="protein sequence ID" value="Kaladp0045s0477.1.v1.1"/>
    <property type="gene ID" value="Kaladp0045s0477.v1.1"/>
</dbReference>
<reference evidence="2" key="1">
    <citation type="submission" date="2021-01" db="UniProtKB">
        <authorList>
            <consortium name="EnsemblPlants"/>
        </authorList>
    </citation>
    <scope>IDENTIFICATION</scope>
</reference>
<dbReference type="AlphaFoldDB" id="A0A7N0TUA9"/>
<feature type="domain" description="At1g61320/AtMIF1 LRR" evidence="1">
    <location>
        <begin position="107"/>
        <end position="268"/>
    </location>
</feature>
<dbReference type="EnsemblPlants" id="Kaladp0045s0477.1.v1.1">
    <property type="protein sequence ID" value="Kaladp0045s0477.1.v1.1"/>
    <property type="gene ID" value="Kaladp0045s0477.v1.1"/>
</dbReference>
<dbReference type="InterPro" id="IPR053772">
    <property type="entry name" value="At1g61320/At1g61330-like"/>
</dbReference>
<dbReference type="Pfam" id="PF23622">
    <property type="entry name" value="LRR_At1g61320_AtMIF1"/>
    <property type="match status" value="1"/>
</dbReference>
<organism evidence="2 3">
    <name type="scientific">Kalanchoe fedtschenkoi</name>
    <name type="common">Lavender scallops</name>
    <name type="synonym">South American air plant</name>
    <dbReference type="NCBI Taxonomy" id="63787"/>
    <lineage>
        <taxon>Eukaryota</taxon>
        <taxon>Viridiplantae</taxon>
        <taxon>Streptophyta</taxon>
        <taxon>Embryophyta</taxon>
        <taxon>Tracheophyta</taxon>
        <taxon>Spermatophyta</taxon>
        <taxon>Magnoliopsida</taxon>
        <taxon>eudicotyledons</taxon>
        <taxon>Gunneridae</taxon>
        <taxon>Pentapetalae</taxon>
        <taxon>Saxifragales</taxon>
        <taxon>Crassulaceae</taxon>
        <taxon>Kalanchoe</taxon>
    </lineage>
</organism>
<dbReference type="SUPFAM" id="SSF81383">
    <property type="entry name" value="F-box domain"/>
    <property type="match status" value="1"/>
</dbReference>
<dbReference type="SUPFAM" id="SSF52058">
    <property type="entry name" value="L domain-like"/>
    <property type="match status" value="1"/>
</dbReference>
<dbReference type="PANTHER" id="PTHR34145:SF28">
    <property type="entry name" value="F-BOX DOMAIN-CONTAINING PROTEIN"/>
    <property type="match status" value="1"/>
</dbReference>
<dbReference type="InterPro" id="IPR036047">
    <property type="entry name" value="F-box-like_dom_sf"/>
</dbReference>
<protein>
    <recommendedName>
        <fullName evidence="1">At1g61320/AtMIF1 LRR domain-containing protein</fullName>
    </recommendedName>
</protein>
<evidence type="ECO:0000259" key="1">
    <source>
        <dbReference type="Pfam" id="PF23622"/>
    </source>
</evidence>
<dbReference type="InterPro" id="IPR055357">
    <property type="entry name" value="LRR_At1g61320_AtMIF1"/>
</dbReference>
<name>A0A7N0TUA9_KALFE</name>
<keyword evidence="3" id="KW-1185">Reference proteome</keyword>
<sequence length="473" mass="54303">MADVSSTTTFLDLPLVLVIHIITLLTFSDAYNVCCLSREWMRERLWCFCASIDLHEESHLDMAGMQRHLSLGRRIRATKLKNVGRVRFCVMAEMAISRVQTPTLNSFSLQIAFTSKLKGQVNRWLSAALSKRVAEVSLDMADRDTTLPIHTDPYVVPSFFFEERTSIMIVRLSACVIRNECSFRGFSHLTSLALDGIKFRSNMNIDESFVGCPLLENLVIVSCFGILKIELGSGMERLTTLVVRDCEPIPNGIVLIGTSLEHFEYKGALIRFDFGGLDFLDSVIFNFIDTAYPYDHMETCYFLSGIYFPRAFAITTPAIKVLPWEFMFLRMPPINLPYVQRLTIKTSLEQFEMATILTLLRCATYLKHLIILPFNMSREMIEIHTRLYPYDDFPDGFWETGDDTAMPQLKIVEYGDFAGRLLDFKLLRFILHSSHNLEKVVLKLRLGTYPSQTQLQELMEEPVASRRVKILFH</sequence>
<dbReference type="PANTHER" id="PTHR34145">
    <property type="entry name" value="OS02G0105600 PROTEIN"/>
    <property type="match status" value="1"/>
</dbReference>
<proteinExistence type="predicted"/>
<dbReference type="OMA" id="QFEMATI"/>
<evidence type="ECO:0000313" key="2">
    <source>
        <dbReference type="EnsemblPlants" id="Kaladp0045s0477.1.v1.1"/>
    </source>
</evidence>